<dbReference type="SUPFAM" id="SSF51215">
    <property type="entry name" value="Regulatory protein AraC"/>
    <property type="match status" value="1"/>
</dbReference>
<organism evidence="5 6">
    <name type="scientific">Parapedobacter indicus</name>
    <dbReference type="NCBI Taxonomy" id="1477437"/>
    <lineage>
        <taxon>Bacteria</taxon>
        <taxon>Pseudomonadati</taxon>
        <taxon>Bacteroidota</taxon>
        <taxon>Sphingobacteriia</taxon>
        <taxon>Sphingobacteriales</taxon>
        <taxon>Sphingobacteriaceae</taxon>
        <taxon>Parapedobacter</taxon>
    </lineage>
</organism>
<name>A0A1I3H5Z7_9SPHI</name>
<feature type="domain" description="HTH araC/xylS-type" evidence="4">
    <location>
        <begin position="187"/>
        <end position="285"/>
    </location>
</feature>
<keyword evidence="6" id="KW-1185">Reference proteome</keyword>
<dbReference type="PRINTS" id="PR00032">
    <property type="entry name" value="HTHARAC"/>
</dbReference>
<dbReference type="GO" id="GO:0043565">
    <property type="term" value="F:sequence-specific DNA binding"/>
    <property type="evidence" value="ECO:0007669"/>
    <property type="project" value="InterPro"/>
</dbReference>
<dbReference type="SMART" id="SM00342">
    <property type="entry name" value="HTH_ARAC"/>
    <property type="match status" value="1"/>
</dbReference>
<dbReference type="RefSeq" id="WP_090626026.1">
    <property type="nucleotide sequence ID" value="NZ_FOQO01000003.1"/>
</dbReference>
<dbReference type="InterPro" id="IPR020449">
    <property type="entry name" value="Tscrpt_reg_AraC-type_HTH"/>
</dbReference>
<dbReference type="PANTHER" id="PTHR43280">
    <property type="entry name" value="ARAC-FAMILY TRANSCRIPTIONAL REGULATOR"/>
    <property type="match status" value="1"/>
</dbReference>
<dbReference type="EMBL" id="FOQO01000003">
    <property type="protein sequence ID" value="SFI31091.1"/>
    <property type="molecule type" value="Genomic_DNA"/>
</dbReference>
<dbReference type="STRING" id="1477437.SAMN05444682_103233"/>
<proteinExistence type="predicted"/>
<dbReference type="InterPro" id="IPR009057">
    <property type="entry name" value="Homeodomain-like_sf"/>
</dbReference>
<evidence type="ECO:0000313" key="6">
    <source>
        <dbReference type="Proteomes" id="UP000198670"/>
    </source>
</evidence>
<dbReference type="SUPFAM" id="SSF46689">
    <property type="entry name" value="Homeodomain-like"/>
    <property type="match status" value="1"/>
</dbReference>
<dbReference type="OrthoDB" id="2585681at2"/>
<evidence type="ECO:0000256" key="1">
    <source>
        <dbReference type="ARBA" id="ARBA00023015"/>
    </source>
</evidence>
<reference evidence="5 6" key="1">
    <citation type="submission" date="2016-10" db="EMBL/GenBank/DDBJ databases">
        <authorList>
            <person name="de Groot N.N."/>
        </authorList>
    </citation>
    <scope>NUCLEOTIDE SEQUENCE [LARGE SCALE GENOMIC DNA]</scope>
    <source>
        <strain evidence="5 6">RK1</strain>
    </source>
</reference>
<dbReference type="PANTHER" id="PTHR43280:SF32">
    <property type="entry name" value="TRANSCRIPTIONAL REGULATORY PROTEIN"/>
    <property type="match status" value="1"/>
</dbReference>
<keyword evidence="1" id="KW-0805">Transcription regulation</keyword>
<sequence>MAQQYPVFDIAELVASHPDVMVRPFALYHAEHHKLDVPHRHRFYHLVYFTQGKGHHTIDFDRFPVRPHQLYAMVPGQVHHWAFDEEVDGYVLNFSVSFFQSFLLRPDYIDEFPFFQGVAQQSVVDIPVSLQATLTGLFEEMVELASVVGARNLDRLRVLILKLFLDVTSVQEATTPVPLSYSTTLLRNFRKLVDRHFTELRLPRDYAALLYITPNHLNAVCSDLLGLSAGEVIRNRIALEAKRLLVNPERSIAEIAYMLNFEDNSYFTKFFKKNTGVTPEAFRKSLRTS</sequence>
<keyword evidence="2" id="KW-0238">DNA-binding</keyword>
<dbReference type="Proteomes" id="UP000198670">
    <property type="component" value="Unassembled WGS sequence"/>
</dbReference>
<keyword evidence="3" id="KW-0804">Transcription</keyword>
<accession>A0A1I3H5Z7</accession>
<dbReference type="Gene3D" id="2.60.120.10">
    <property type="entry name" value="Jelly Rolls"/>
    <property type="match status" value="1"/>
</dbReference>
<evidence type="ECO:0000313" key="5">
    <source>
        <dbReference type="EMBL" id="SFI31091.1"/>
    </source>
</evidence>
<dbReference type="AlphaFoldDB" id="A0A1I3H5Z7"/>
<dbReference type="InterPro" id="IPR014710">
    <property type="entry name" value="RmlC-like_jellyroll"/>
</dbReference>
<evidence type="ECO:0000256" key="3">
    <source>
        <dbReference type="ARBA" id="ARBA00023163"/>
    </source>
</evidence>
<evidence type="ECO:0000259" key="4">
    <source>
        <dbReference type="PROSITE" id="PS01124"/>
    </source>
</evidence>
<dbReference type="GO" id="GO:0003700">
    <property type="term" value="F:DNA-binding transcription factor activity"/>
    <property type="evidence" value="ECO:0007669"/>
    <property type="project" value="InterPro"/>
</dbReference>
<gene>
    <name evidence="5" type="ORF">SAMN05444682_103233</name>
</gene>
<dbReference type="InterPro" id="IPR037923">
    <property type="entry name" value="HTH-like"/>
</dbReference>
<dbReference type="Pfam" id="PF02311">
    <property type="entry name" value="AraC_binding"/>
    <property type="match status" value="1"/>
</dbReference>
<dbReference type="PROSITE" id="PS01124">
    <property type="entry name" value="HTH_ARAC_FAMILY_2"/>
    <property type="match status" value="1"/>
</dbReference>
<evidence type="ECO:0000256" key="2">
    <source>
        <dbReference type="ARBA" id="ARBA00023125"/>
    </source>
</evidence>
<dbReference type="Pfam" id="PF12833">
    <property type="entry name" value="HTH_18"/>
    <property type="match status" value="1"/>
</dbReference>
<protein>
    <submittedName>
        <fullName evidence="5">Transcriptional regulator, AraC family</fullName>
    </submittedName>
</protein>
<dbReference type="Gene3D" id="1.10.10.60">
    <property type="entry name" value="Homeodomain-like"/>
    <property type="match status" value="1"/>
</dbReference>
<dbReference type="InterPro" id="IPR003313">
    <property type="entry name" value="AraC-bd"/>
</dbReference>
<dbReference type="InterPro" id="IPR018060">
    <property type="entry name" value="HTH_AraC"/>
</dbReference>